<feature type="domain" description="Proteasome alpha-type subunits" evidence="20">
    <location>
        <begin position="4"/>
        <end position="26"/>
    </location>
</feature>
<dbReference type="InterPro" id="IPR000426">
    <property type="entry name" value="Proteasome_asu_N"/>
</dbReference>
<name>A0AAF5D2E4_STRER</name>
<sequence length="534" mass="61211">ARRYDSRTTIFSPEGRLYQVEYAMEAISHAGTCLGIQANDGILIAAEKRNVHKLLDESVLAEKIYRISENISCTVAGLTSDALILINRLRYWAADYKLRFGEPIPVEQLVQTLCNEKQRFTQVGGKRPFGVSLLYVGWDKHYGYQLYQSDPSGNYTGWKATCIGNNHQAAVSLLKQEYKSPTVDEAKKLAMKVLSKTLDVKLSADKVEMAVLKHINNKTILEILDIKDIETLVKEHEQREKEAEAAAAQSSTGDLLIMALSEKEIFFQRLYTRTKSLCLLEDECNIYRLKSNVKTLEQLYIFLQDDKNLSEELSLSYGNWLYEIKIILEALLEKSTEEKIKVLDKLPRTYPSMTYDSSKDTEDNDSLSTNVVNATLRNRYYKDCRDDLLYNKKNNNETDSSVHQTVYYADLRKELFGDETVLGHDNTELSNDAYMLQQNEKQEKLANELLNLTKAMKSNFQATRKVLKDDNALLDTMSQKFDKSKDKLNIESKNLSLHARGSLCDCLTFLMIFVVVWSFIGMAMMMRFFPKNVL</sequence>
<dbReference type="CDD" id="cd03752">
    <property type="entry name" value="proteasome_alpha_type_4"/>
    <property type="match status" value="1"/>
</dbReference>
<evidence type="ECO:0000259" key="20">
    <source>
        <dbReference type="PROSITE" id="PS00388"/>
    </source>
</evidence>
<dbReference type="GO" id="GO:0005634">
    <property type="term" value="C:nucleus"/>
    <property type="evidence" value="ECO:0007669"/>
    <property type="project" value="UniProtKB-SubCell"/>
</dbReference>
<keyword evidence="11" id="KW-0931">ER-Golgi transport</keyword>
<evidence type="ECO:0000256" key="10">
    <source>
        <dbReference type="ARBA" id="ARBA00022824"/>
    </source>
</evidence>
<evidence type="ECO:0000256" key="4">
    <source>
        <dbReference type="ARBA" id="ARBA00007891"/>
    </source>
</evidence>
<feature type="transmembrane region" description="Helical" evidence="19">
    <location>
        <begin position="507"/>
        <end position="529"/>
    </location>
</feature>
<dbReference type="FunFam" id="3.60.20.10:FF:000031">
    <property type="entry name" value="Proteasome subunit alpha type"/>
    <property type="match status" value="1"/>
</dbReference>
<dbReference type="GO" id="GO:0016192">
    <property type="term" value="P:vesicle-mediated transport"/>
    <property type="evidence" value="ECO:0007669"/>
    <property type="project" value="UniProtKB-KW"/>
</dbReference>
<evidence type="ECO:0000256" key="15">
    <source>
        <dbReference type="ARBA" id="ARBA00023136"/>
    </source>
</evidence>
<comment type="subcellular location">
    <subcellularLocation>
        <location evidence="3">Endoplasmic reticulum membrane</location>
        <topology evidence="3">Single-pass type IV membrane protein</topology>
    </subcellularLocation>
    <subcellularLocation>
        <location evidence="2">Nucleus</location>
    </subcellularLocation>
</comment>
<dbReference type="InterPro" id="IPR019150">
    <property type="entry name" value="Vesicle_transport_protein_Use1"/>
</dbReference>
<dbReference type="PANTHER" id="PTHR11599">
    <property type="entry name" value="PROTEASOME SUBUNIT ALPHA/BETA"/>
    <property type="match status" value="1"/>
</dbReference>
<dbReference type="InterPro" id="IPR050115">
    <property type="entry name" value="Proteasome_alpha"/>
</dbReference>
<keyword evidence="16" id="KW-0539">Nucleus</keyword>
<evidence type="ECO:0000313" key="22">
    <source>
        <dbReference type="WBParaSite" id="TCONS_00005001.p1"/>
    </source>
</evidence>
<keyword evidence="7" id="KW-0813">Transport</keyword>
<keyword evidence="8" id="KW-0963">Cytoplasm</keyword>
<dbReference type="PROSITE" id="PS00388">
    <property type="entry name" value="PROTEASOME_ALPHA_1"/>
    <property type="match status" value="1"/>
</dbReference>
<dbReference type="InterPro" id="IPR029055">
    <property type="entry name" value="Ntn_hydrolases_N"/>
</dbReference>
<evidence type="ECO:0000256" key="19">
    <source>
        <dbReference type="SAM" id="Phobius"/>
    </source>
</evidence>
<comment type="similarity">
    <text evidence="4">Belongs to the USE1 family.</text>
</comment>
<dbReference type="Proteomes" id="UP000035681">
    <property type="component" value="Unplaced"/>
</dbReference>
<evidence type="ECO:0000256" key="8">
    <source>
        <dbReference type="ARBA" id="ARBA00022490"/>
    </source>
</evidence>
<evidence type="ECO:0000256" key="2">
    <source>
        <dbReference type="ARBA" id="ARBA00004123"/>
    </source>
</evidence>
<dbReference type="Gene3D" id="3.60.20.10">
    <property type="entry name" value="Glutamine Phosphoribosylpyrophosphate, subunit 1, domain 1"/>
    <property type="match status" value="1"/>
</dbReference>
<dbReference type="InterPro" id="IPR016050">
    <property type="entry name" value="Proteasome_bsu_CS"/>
</dbReference>
<evidence type="ECO:0000256" key="6">
    <source>
        <dbReference type="ARBA" id="ARBA00021341"/>
    </source>
</evidence>
<dbReference type="GO" id="GO:0006511">
    <property type="term" value="P:ubiquitin-dependent protein catabolic process"/>
    <property type="evidence" value="ECO:0007669"/>
    <property type="project" value="InterPro"/>
</dbReference>
<evidence type="ECO:0000256" key="14">
    <source>
        <dbReference type="ARBA" id="ARBA00022989"/>
    </source>
</evidence>
<keyword evidence="14 19" id="KW-1133">Transmembrane helix</keyword>
<organism evidence="21 22">
    <name type="scientific">Strongyloides stercoralis</name>
    <name type="common">Threadworm</name>
    <dbReference type="NCBI Taxonomy" id="6248"/>
    <lineage>
        <taxon>Eukaryota</taxon>
        <taxon>Metazoa</taxon>
        <taxon>Ecdysozoa</taxon>
        <taxon>Nematoda</taxon>
        <taxon>Chromadorea</taxon>
        <taxon>Rhabditida</taxon>
        <taxon>Tylenchina</taxon>
        <taxon>Panagrolaimomorpha</taxon>
        <taxon>Strongyloidoidea</taxon>
        <taxon>Strongyloididae</taxon>
        <taxon>Strongyloides</taxon>
    </lineage>
</organism>
<proteinExistence type="inferred from homology"/>
<keyword evidence="21" id="KW-1185">Reference proteome</keyword>
<dbReference type="PROSITE" id="PS00854">
    <property type="entry name" value="PROTEASOME_BETA_1"/>
    <property type="match status" value="1"/>
</dbReference>
<dbReference type="InterPro" id="IPR001353">
    <property type="entry name" value="Proteasome_sua/b"/>
</dbReference>
<dbReference type="GO" id="GO:0015031">
    <property type="term" value="P:protein transport"/>
    <property type="evidence" value="ECO:0007669"/>
    <property type="project" value="UniProtKB-KW"/>
</dbReference>
<dbReference type="PROSITE" id="PS51475">
    <property type="entry name" value="PROTEASOME_ALPHA_2"/>
    <property type="match status" value="1"/>
</dbReference>
<dbReference type="NCBIfam" id="NF003075">
    <property type="entry name" value="PRK03996.1"/>
    <property type="match status" value="1"/>
</dbReference>
<reference evidence="22" key="1">
    <citation type="submission" date="2024-02" db="UniProtKB">
        <authorList>
            <consortium name="WormBaseParasite"/>
        </authorList>
    </citation>
    <scope>IDENTIFICATION</scope>
</reference>
<keyword evidence="15 19" id="KW-0472">Membrane</keyword>
<evidence type="ECO:0000256" key="3">
    <source>
        <dbReference type="ARBA" id="ARBA00004163"/>
    </source>
</evidence>
<keyword evidence="10" id="KW-0256">Endoplasmic reticulum</keyword>
<evidence type="ECO:0000256" key="12">
    <source>
        <dbReference type="ARBA" id="ARBA00022927"/>
    </source>
</evidence>
<evidence type="ECO:0000256" key="13">
    <source>
        <dbReference type="ARBA" id="ARBA00022942"/>
    </source>
</evidence>
<dbReference type="WBParaSite" id="TCONS_00005001.p1">
    <property type="protein sequence ID" value="TCONS_00005001.p1"/>
    <property type="gene ID" value="XLOC_003310"/>
</dbReference>
<dbReference type="GO" id="GO:0005789">
    <property type="term" value="C:endoplasmic reticulum membrane"/>
    <property type="evidence" value="ECO:0007669"/>
    <property type="project" value="UniProtKB-SubCell"/>
</dbReference>
<dbReference type="Pfam" id="PF09753">
    <property type="entry name" value="Use1"/>
    <property type="match status" value="1"/>
</dbReference>
<evidence type="ECO:0000256" key="11">
    <source>
        <dbReference type="ARBA" id="ARBA00022892"/>
    </source>
</evidence>
<keyword evidence="9 19" id="KW-0812">Transmembrane</keyword>
<dbReference type="Pfam" id="PF10584">
    <property type="entry name" value="Proteasome_A_N"/>
    <property type="match status" value="1"/>
</dbReference>
<dbReference type="GO" id="GO:0019773">
    <property type="term" value="C:proteasome core complex, alpha-subunit complex"/>
    <property type="evidence" value="ECO:0007669"/>
    <property type="project" value="UniProtKB-UniRule"/>
</dbReference>
<evidence type="ECO:0000256" key="16">
    <source>
        <dbReference type="ARBA" id="ARBA00023242"/>
    </source>
</evidence>
<accession>A0AAF5D2E4</accession>
<dbReference type="Pfam" id="PF00227">
    <property type="entry name" value="Proteasome"/>
    <property type="match status" value="1"/>
</dbReference>
<evidence type="ECO:0000313" key="21">
    <source>
        <dbReference type="Proteomes" id="UP000035681"/>
    </source>
</evidence>
<dbReference type="InterPro" id="IPR023332">
    <property type="entry name" value="Proteasome_alpha-type"/>
</dbReference>
<dbReference type="SMART" id="SM00948">
    <property type="entry name" value="Proteasome_A_N"/>
    <property type="match status" value="1"/>
</dbReference>
<dbReference type="AlphaFoldDB" id="A0AAF5D2E4"/>
<evidence type="ECO:0000256" key="7">
    <source>
        <dbReference type="ARBA" id="ARBA00022448"/>
    </source>
</evidence>
<protein>
    <recommendedName>
        <fullName evidence="6">Proteasome subunit alpha type-4</fullName>
    </recommendedName>
    <alternativeName>
        <fullName evidence="17">USE1-like protein</fullName>
    </alternativeName>
    <alternativeName>
        <fullName evidence="5">Vesicle transport protein USE1</fullName>
    </alternativeName>
</protein>
<comment type="similarity">
    <text evidence="18">Belongs to the peptidase T1A family.</text>
</comment>
<evidence type="ECO:0000256" key="5">
    <source>
        <dbReference type="ARBA" id="ARBA00015843"/>
    </source>
</evidence>
<evidence type="ECO:0000256" key="9">
    <source>
        <dbReference type="ARBA" id="ARBA00022692"/>
    </source>
</evidence>
<evidence type="ECO:0000256" key="17">
    <source>
        <dbReference type="ARBA" id="ARBA00032711"/>
    </source>
</evidence>
<dbReference type="SUPFAM" id="SSF56235">
    <property type="entry name" value="N-terminal nucleophile aminohydrolases (Ntn hydrolases)"/>
    <property type="match status" value="1"/>
</dbReference>
<keyword evidence="12" id="KW-0653">Protein transport</keyword>
<comment type="function">
    <text evidence="1">The proteasome is a multicatalytic proteinase complex which is characterized by its ability to cleave peptides with Arg, Phe, Tyr, Leu, and Glu adjacent to the leaving group at neutral or slightly basic pH. The proteasome has an ATP-dependent proteolytic activity.</text>
</comment>
<keyword evidence="13 18" id="KW-0647">Proteasome</keyword>
<evidence type="ECO:0000256" key="1">
    <source>
        <dbReference type="ARBA" id="ARBA00002000"/>
    </source>
</evidence>
<evidence type="ECO:0000256" key="18">
    <source>
        <dbReference type="PROSITE-ProRule" id="PRU00808"/>
    </source>
</evidence>
<dbReference type="CDD" id="cd15860">
    <property type="entry name" value="SNARE_USE1"/>
    <property type="match status" value="1"/>
</dbReference>